<name>A0A8E6BBD8_9BACT</name>
<dbReference type="CDD" id="cd06533">
    <property type="entry name" value="Glyco_transf_WecG_TagA"/>
    <property type="match status" value="1"/>
</dbReference>
<evidence type="ECO:0000313" key="4">
    <source>
        <dbReference type="Proteomes" id="UP000676194"/>
    </source>
</evidence>
<evidence type="ECO:0000256" key="2">
    <source>
        <dbReference type="ARBA" id="ARBA00022679"/>
    </source>
</evidence>
<keyword evidence="4" id="KW-1185">Reference proteome</keyword>
<dbReference type="PANTHER" id="PTHR34136">
    <property type="match status" value="1"/>
</dbReference>
<dbReference type="EMBL" id="CP074694">
    <property type="protein sequence ID" value="QVL34764.1"/>
    <property type="molecule type" value="Genomic_DNA"/>
</dbReference>
<dbReference type="Pfam" id="PF03808">
    <property type="entry name" value="Glyco_tran_WecG"/>
    <property type="match status" value="1"/>
</dbReference>
<dbReference type="KEGG" id="tsph:KIH39_12895"/>
<dbReference type="PANTHER" id="PTHR34136:SF1">
    <property type="entry name" value="UDP-N-ACETYL-D-MANNOSAMINURONIC ACID TRANSFERASE"/>
    <property type="match status" value="1"/>
</dbReference>
<keyword evidence="1" id="KW-0328">Glycosyltransferase</keyword>
<evidence type="ECO:0000313" key="3">
    <source>
        <dbReference type="EMBL" id="QVL34764.1"/>
    </source>
</evidence>
<protein>
    <submittedName>
        <fullName evidence="3">WecB/TagA/CpsF family glycosyltransferase</fullName>
    </submittedName>
</protein>
<accession>A0A8E6BBD8</accession>
<dbReference type="GO" id="GO:0016758">
    <property type="term" value="F:hexosyltransferase activity"/>
    <property type="evidence" value="ECO:0007669"/>
    <property type="project" value="TreeGrafter"/>
</dbReference>
<dbReference type="AlphaFoldDB" id="A0A8E6BBD8"/>
<dbReference type="NCBIfam" id="TIGR00696">
    <property type="entry name" value="wecG_tagA_cpsF"/>
    <property type="match status" value="1"/>
</dbReference>
<keyword evidence="2" id="KW-0808">Transferase</keyword>
<evidence type="ECO:0000256" key="1">
    <source>
        <dbReference type="ARBA" id="ARBA00022676"/>
    </source>
</evidence>
<sequence>MIESPEMTSASRFEPVRVWGVPFAPFTMSQTLEHIDQCITGGGSPKYFITANLNYVMLCERNDRLKEINEKASFILADGKPIVWATRFRKKKLPERVAGADLIPLLCAHAAEKKYRLYFLGGAPGTAEIAAQKMKEKYPGLEIAGIECPPFRQLTEEEHKAQLERIRQSNTHLLFVAFGQPKGEYWMSENLAQTGVPLAVQIGGTFDFMSGRLARAPRWMQKVGLEWLFRWLQEPRRLGGRYISNIFFICKMLFRDVFGLNKGK</sequence>
<organism evidence="3 4">
    <name type="scientific">Telmatocola sphagniphila</name>
    <dbReference type="NCBI Taxonomy" id="1123043"/>
    <lineage>
        <taxon>Bacteria</taxon>
        <taxon>Pseudomonadati</taxon>
        <taxon>Planctomycetota</taxon>
        <taxon>Planctomycetia</taxon>
        <taxon>Gemmatales</taxon>
        <taxon>Gemmataceae</taxon>
    </lineage>
</organism>
<gene>
    <name evidence="3" type="ORF">KIH39_12895</name>
</gene>
<dbReference type="Proteomes" id="UP000676194">
    <property type="component" value="Chromosome"/>
</dbReference>
<proteinExistence type="predicted"/>
<dbReference type="InterPro" id="IPR004629">
    <property type="entry name" value="WecG_TagA_CpsF"/>
</dbReference>
<reference evidence="3" key="1">
    <citation type="submission" date="2021-05" db="EMBL/GenBank/DDBJ databases">
        <title>Complete genome sequence of the cellulolytic planctomycete Telmatocola sphagniphila SP2T and characterization of the first cellulase from planctomycetes.</title>
        <authorList>
            <person name="Rakitin A.L."/>
            <person name="Beletsky A.V."/>
            <person name="Naumoff D.G."/>
            <person name="Kulichevskaya I.S."/>
            <person name="Mardanov A.V."/>
            <person name="Ravin N.V."/>
            <person name="Dedysh S.N."/>
        </authorList>
    </citation>
    <scope>NUCLEOTIDE SEQUENCE</scope>
    <source>
        <strain evidence="3">SP2T</strain>
    </source>
</reference>
<dbReference type="RefSeq" id="WP_213500093.1">
    <property type="nucleotide sequence ID" value="NZ_CP074694.1"/>
</dbReference>